<evidence type="ECO:0000313" key="1">
    <source>
        <dbReference type="EMBL" id="JAH14776.1"/>
    </source>
</evidence>
<protein>
    <submittedName>
        <fullName evidence="1">Uncharacterized protein</fullName>
    </submittedName>
</protein>
<dbReference type="EMBL" id="GBXM01093801">
    <property type="protein sequence ID" value="JAH14776.1"/>
    <property type="molecule type" value="Transcribed_RNA"/>
</dbReference>
<proteinExistence type="predicted"/>
<reference evidence="1" key="1">
    <citation type="submission" date="2014-11" db="EMBL/GenBank/DDBJ databases">
        <authorList>
            <person name="Amaro Gonzalez C."/>
        </authorList>
    </citation>
    <scope>NUCLEOTIDE SEQUENCE</scope>
</reference>
<reference evidence="1" key="2">
    <citation type="journal article" date="2015" name="Fish Shellfish Immunol.">
        <title>Early steps in the European eel (Anguilla anguilla)-Vibrio vulnificus interaction in the gills: Role of the RtxA13 toxin.</title>
        <authorList>
            <person name="Callol A."/>
            <person name="Pajuelo D."/>
            <person name="Ebbesson L."/>
            <person name="Teles M."/>
            <person name="MacKenzie S."/>
            <person name="Amaro C."/>
        </authorList>
    </citation>
    <scope>NUCLEOTIDE SEQUENCE</scope>
</reference>
<sequence length="28" mass="3110">MIDLCIVPSLKPSGQNRAAFLKLAFWSC</sequence>
<accession>A0A0E9QD44</accession>
<dbReference type="AlphaFoldDB" id="A0A0E9QD44"/>
<name>A0A0E9QD44_ANGAN</name>
<organism evidence="1">
    <name type="scientific">Anguilla anguilla</name>
    <name type="common">European freshwater eel</name>
    <name type="synonym">Muraena anguilla</name>
    <dbReference type="NCBI Taxonomy" id="7936"/>
    <lineage>
        <taxon>Eukaryota</taxon>
        <taxon>Metazoa</taxon>
        <taxon>Chordata</taxon>
        <taxon>Craniata</taxon>
        <taxon>Vertebrata</taxon>
        <taxon>Euteleostomi</taxon>
        <taxon>Actinopterygii</taxon>
        <taxon>Neopterygii</taxon>
        <taxon>Teleostei</taxon>
        <taxon>Anguilliformes</taxon>
        <taxon>Anguillidae</taxon>
        <taxon>Anguilla</taxon>
    </lineage>
</organism>